<evidence type="ECO:0000256" key="1">
    <source>
        <dbReference type="ARBA" id="ARBA00008455"/>
    </source>
</evidence>
<keyword evidence="5" id="KW-1185">Reference proteome</keyword>
<dbReference type="AlphaFoldDB" id="A0A1I8I0I8"/>
<dbReference type="Gene3D" id="3.90.70.10">
    <property type="entry name" value="Cysteine proteinases"/>
    <property type="match status" value="1"/>
</dbReference>
<dbReference type="InterPro" id="IPR039417">
    <property type="entry name" value="Peptidase_C1A_papain-like"/>
</dbReference>
<feature type="coiled-coil region" evidence="3">
    <location>
        <begin position="72"/>
        <end position="99"/>
    </location>
</feature>
<accession>A0A1I8I0I8</accession>
<evidence type="ECO:0000313" key="6">
    <source>
        <dbReference type="WBParaSite" id="maker-uti_cns_0009038-snap-gene-0.3-mRNA-1"/>
    </source>
</evidence>
<sequence length="427" mass="46633">HVVTAANKSTGSRYSATLWKGPLDRKAQAIEATALARVPSQQPQPSRCPSCTTMMDQIRAQGEAEDELCHQLSGVREKLSEAQAENRQMKAEVLRLEAISATSSSESDTTDGEKPGSALSSLGQILKFGKRRRTSIEVQLPIRVTFSRYEHFLFLKSYDTKCIEIYARSQCSALNSVFLGSWTPQSGKIDSIRRTRVRGAITYLSPATADALKLPETVDWREKKAPSLRASAAPVGLSPLPGLWRHFRRTGQLVSLSEQQLVDCSASFGNAGCNGGLMDDAFQYARQYGLETEASYPYVAEQEPVCRFNTSLVVANCTGFVDVPPGSEAKLQEAVANFGPVSVAIDASHHSFQLYRSGVYDEPACSPSNLDHGVLLVGYGTDRASRAKYWLVKNSWNSHWGEAGYVRIARDKGNMCGVASSASYPTV</sequence>
<protein>
    <submittedName>
        <fullName evidence="6">Pept_C1 domain-containing protein</fullName>
    </submittedName>
</protein>
<keyword evidence="3" id="KW-0175">Coiled coil</keyword>
<reference evidence="6" key="1">
    <citation type="submission" date="2016-11" db="UniProtKB">
        <authorList>
            <consortium name="WormBaseParasite"/>
        </authorList>
    </citation>
    <scope>IDENTIFICATION</scope>
</reference>
<dbReference type="InterPro" id="IPR025660">
    <property type="entry name" value="Pept_his_AS"/>
</dbReference>
<keyword evidence="2" id="KW-1015">Disulfide bond</keyword>
<name>A0A1I8I0I8_9PLAT</name>
<organism evidence="5 6">
    <name type="scientific">Macrostomum lignano</name>
    <dbReference type="NCBI Taxonomy" id="282301"/>
    <lineage>
        <taxon>Eukaryota</taxon>
        <taxon>Metazoa</taxon>
        <taxon>Spiralia</taxon>
        <taxon>Lophotrochozoa</taxon>
        <taxon>Platyhelminthes</taxon>
        <taxon>Rhabditophora</taxon>
        <taxon>Macrostomorpha</taxon>
        <taxon>Macrostomida</taxon>
        <taxon>Macrostomidae</taxon>
        <taxon>Macrostomum</taxon>
    </lineage>
</organism>
<proteinExistence type="inferred from homology"/>
<dbReference type="PROSITE" id="PS00640">
    <property type="entry name" value="THIOL_PROTEASE_ASN"/>
    <property type="match status" value="1"/>
</dbReference>
<dbReference type="GO" id="GO:0008234">
    <property type="term" value="F:cysteine-type peptidase activity"/>
    <property type="evidence" value="ECO:0007669"/>
    <property type="project" value="InterPro"/>
</dbReference>
<dbReference type="InterPro" id="IPR013128">
    <property type="entry name" value="Peptidase_C1A"/>
</dbReference>
<dbReference type="FunFam" id="3.90.70.10:FF:000332">
    <property type="entry name" value="Cathepsin L1"/>
    <property type="match status" value="1"/>
</dbReference>
<dbReference type="SUPFAM" id="SSF54001">
    <property type="entry name" value="Cysteine proteinases"/>
    <property type="match status" value="1"/>
</dbReference>
<dbReference type="PANTHER" id="PTHR12411">
    <property type="entry name" value="CYSTEINE PROTEASE FAMILY C1-RELATED"/>
    <property type="match status" value="1"/>
</dbReference>
<evidence type="ECO:0000256" key="2">
    <source>
        <dbReference type="ARBA" id="ARBA00023157"/>
    </source>
</evidence>
<dbReference type="GO" id="GO:0006508">
    <property type="term" value="P:proteolysis"/>
    <property type="evidence" value="ECO:0007669"/>
    <property type="project" value="InterPro"/>
</dbReference>
<evidence type="ECO:0000259" key="4">
    <source>
        <dbReference type="SMART" id="SM00645"/>
    </source>
</evidence>
<comment type="similarity">
    <text evidence="1">Belongs to the peptidase C1 family.</text>
</comment>
<dbReference type="WBParaSite" id="maker-uti_cns_0009038-snap-gene-0.3-mRNA-1">
    <property type="protein sequence ID" value="maker-uti_cns_0009038-snap-gene-0.3-mRNA-1"/>
    <property type="gene ID" value="maker-uti_cns_0009038-snap-gene-0.3"/>
</dbReference>
<dbReference type="CDD" id="cd02248">
    <property type="entry name" value="Peptidase_C1A"/>
    <property type="match status" value="1"/>
</dbReference>
<dbReference type="PROSITE" id="PS00639">
    <property type="entry name" value="THIOL_PROTEASE_HIS"/>
    <property type="match status" value="1"/>
</dbReference>
<feature type="domain" description="Peptidase C1A papain C-terminal" evidence="4">
    <location>
        <begin position="214"/>
        <end position="426"/>
    </location>
</feature>
<evidence type="ECO:0000313" key="5">
    <source>
        <dbReference type="Proteomes" id="UP000095280"/>
    </source>
</evidence>
<evidence type="ECO:0000256" key="3">
    <source>
        <dbReference type="SAM" id="Coils"/>
    </source>
</evidence>
<dbReference type="InterPro" id="IPR000668">
    <property type="entry name" value="Peptidase_C1A_C"/>
</dbReference>
<dbReference type="Proteomes" id="UP000095280">
    <property type="component" value="Unplaced"/>
</dbReference>
<dbReference type="SMART" id="SM00645">
    <property type="entry name" value="Pept_C1"/>
    <property type="match status" value="1"/>
</dbReference>
<dbReference type="InterPro" id="IPR038765">
    <property type="entry name" value="Papain-like_cys_pep_sf"/>
</dbReference>
<dbReference type="Pfam" id="PF00112">
    <property type="entry name" value="Peptidase_C1"/>
    <property type="match status" value="1"/>
</dbReference>
<dbReference type="InterPro" id="IPR025661">
    <property type="entry name" value="Pept_asp_AS"/>
</dbReference>